<proteinExistence type="predicted"/>
<dbReference type="AlphaFoldDB" id="A0A9Q0KUW3"/>
<sequence>MNERNPITTILPAVNEGSFHDRRPNPMVISDAVGVVNLQSRISVDRQSDSALVAVGIQGETGISGIVSQNPNNSSSDPMLMEAEIRKEPLAIAVHHQGALGAAAHYGNGKRRATHKRQRLTWREKGKSIASNVVGASEGHATNVAAATRDGIGASDSVRVHEASVNVNRAVAARSFTDVARGFQEASVEGIAEPTSVAGIPKEDHGQEAANVGVEKVVPNVQLQQAAYVEADGSVALPVLGSNPNDLVGLAGKQVWADVSDGDDSGSLEEDGADSAHENQIKGLQSHATTPPGSDSENVSTDLTSTMHGSGSEW</sequence>
<feature type="region of interest" description="Disordered" evidence="1">
    <location>
        <begin position="260"/>
        <end position="314"/>
    </location>
</feature>
<evidence type="ECO:0000313" key="2">
    <source>
        <dbReference type="EMBL" id="KAJ4976734.1"/>
    </source>
</evidence>
<dbReference type="EMBL" id="JAMYWD010000003">
    <property type="protein sequence ID" value="KAJ4976734.1"/>
    <property type="molecule type" value="Genomic_DNA"/>
</dbReference>
<feature type="compositionally biased region" description="Polar residues" evidence="1">
    <location>
        <begin position="282"/>
        <end position="314"/>
    </location>
</feature>
<reference evidence="2" key="1">
    <citation type="journal article" date="2023" name="Plant J.">
        <title>The genome of the king protea, Protea cynaroides.</title>
        <authorList>
            <person name="Chang J."/>
            <person name="Duong T.A."/>
            <person name="Schoeman C."/>
            <person name="Ma X."/>
            <person name="Roodt D."/>
            <person name="Barker N."/>
            <person name="Li Z."/>
            <person name="Van de Peer Y."/>
            <person name="Mizrachi E."/>
        </authorList>
    </citation>
    <scope>NUCLEOTIDE SEQUENCE</scope>
    <source>
        <tissue evidence="2">Young leaves</tissue>
    </source>
</reference>
<name>A0A9Q0KUW3_9MAGN</name>
<comment type="caution">
    <text evidence="2">The sequence shown here is derived from an EMBL/GenBank/DDBJ whole genome shotgun (WGS) entry which is preliminary data.</text>
</comment>
<gene>
    <name evidence="2" type="ORF">NE237_001840</name>
</gene>
<keyword evidence="3" id="KW-1185">Reference proteome</keyword>
<protein>
    <submittedName>
        <fullName evidence="2">Uncharacterized protein</fullName>
    </submittedName>
</protein>
<evidence type="ECO:0000313" key="3">
    <source>
        <dbReference type="Proteomes" id="UP001141806"/>
    </source>
</evidence>
<organism evidence="2 3">
    <name type="scientific">Protea cynaroides</name>
    <dbReference type="NCBI Taxonomy" id="273540"/>
    <lineage>
        <taxon>Eukaryota</taxon>
        <taxon>Viridiplantae</taxon>
        <taxon>Streptophyta</taxon>
        <taxon>Embryophyta</taxon>
        <taxon>Tracheophyta</taxon>
        <taxon>Spermatophyta</taxon>
        <taxon>Magnoliopsida</taxon>
        <taxon>Proteales</taxon>
        <taxon>Proteaceae</taxon>
        <taxon>Protea</taxon>
    </lineage>
</organism>
<dbReference type="Proteomes" id="UP001141806">
    <property type="component" value="Unassembled WGS sequence"/>
</dbReference>
<evidence type="ECO:0000256" key="1">
    <source>
        <dbReference type="SAM" id="MobiDB-lite"/>
    </source>
</evidence>
<feature type="compositionally biased region" description="Acidic residues" evidence="1">
    <location>
        <begin position="260"/>
        <end position="273"/>
    </location>
</feature>
<accession>A0A9Q0KUW3</accession>